<protein>
    <submittedName>
        <fullName evidence="8">Integrase</fullName>
    </submittedName>
</protein>
<dbReference type="PANTHER" id="PTHR30349">
    <property type="entry name" value="PHAGE INTEGRASE-RELATED"/>
    <property type="match status" value="1"/>
</dbReference>
<evidence type="ECO:0000256" key="3">
    <source>
        <dbReference type="ARBA" id="ARBA00023172"/>
    </source>
</evidence>
<dbReference type="GeneID" id="98055514"/>
<dbReference type="InterPro" id="IPR013762">
    <property type="entry name" value="Integrase-like_cat_sf"/>
</dbReference>
<dbReference type="GO" id="GO:0015074">
    <property type="term" value="P:DNA integration"/>
    <property type="evidence" value="ECO:0007669"/>
    <property type="project" value="InterPro"/>
</dbReference>
<feature type="region of interest" description="Disordered" evidence="5">
    <location>
        <begin position="1"/>
        <end position="30"/>
    </location>
</feature>
<dbReference type="RefSeq" id="WP_179762444.1">
    <property type="nucleotide sequence ID" value="NZ_BAAAJZ010000004.1"/>
</dbReference>
<dbReference type="InterPro" id="IPR010998">
    <property type="entry name" value="Integrase_recombinase_N"/>
</dbReference>
<evidence type="ECO:0000256" key="2">
    <source>
        <dbReference type="ARBA" id="ARBA00023125"/>
    </source>
</evidence>
<evidence type="ECO:0000256" key="5">
    <source>
        <dbReference type="SAM" id="MobiDB-lite"/>
    </source>
</evidence>
<evidence type="ECO:0000256" key="1">
    <source>
        <dbReference type="ARBA" id="ARBA00008857"/>
    </source>
</evidence>
<dbReference type="PANTHER" id="PTHR30349:SF64">
    <property type="entry name" value="PROPHAGE INTEGRASE INTD-RELATED"/>
    <property type="match status" value="1"/>
</dbReference>
<dbReference type="SUPFAM" id="SSF56349">
    <property type="entry name" value="DNA breaking-rejoining enzymes"/>
    <property type="match status" value="1"/>
</dbReference>
<dbReference type="InterPro" id="IPR050090">
    <property type="entry name" value="Tyrosine_recombinase_XerCD"/>
</dbReference>
<feature type="compositionally biased region" description="Low complexity" evidence="5">
    <location>
        <begin position="411"/>
        <end position="420"/>
    </location>
</feature>
<dbReference type="InterPro" id="IPR044068">
    <property type="entry name" value="CB"/>
</dbReference>
<dbReference type="InterPro" id="IPR011010">
    <property type="entry name" value="DNA_brk_join_enz"/>
</dbReference>
<feature type="domain" description="Core-binding (CB)" evidence="7">
    <location>
        <begin position="57"/>
        <end position="136"/>
    </location>
</feature>
<dbReference type="PROSITE" id="PS51900">
    <property type="entry name" value="CB"/>
    <property type="match status" value="1"/>
</dbReference>
<keyword evidence="3" id="KW-0233">DNA recombination</keyword>
<name>A0A852WDK3_PSEA5</name>
<dbReference type="AlphaFoldDB" id="A0A852WDK3"/>
<feature type="region of interest" description="Disordered" evidence="5">
    <location>
        <begin position="393"/>
        <end position="420"/>
    </location>
</feature>
<dbReference type="GO" id="GO:0006310">
    <property type="term" value="P:DNA recombination"/>
    <property type="evidence" value="ECO:0007669"/>
    <property type="project" value="UniProtKB-KW"/>
</dbReference>
<dbReference type="Proteomes" id="UP000549695">
    <property type="component" value="Unassembled WGS sequence"/>
</dbReference>
<organism evidence="8 9">
    <name type="scientific">Pseudonocardia alni</name>
    <name type="common">Amycolata alni</name>
    <dbReference type="NCBI Taxonomy" id="33907"/>
    <lineage>
        <taxon>Bacteria</taxon>
        <taxon>Bacillati</taxon>
        <taxon>Actinomycetota</taxon>
        <taxon>Actinomycetes</taxon>
        <taxon>Pseudonocardiales</taxon>
        <taxon>Pseudonocardiaceae</taxon>
        <taxon>Pseudonocardia</taxon>
    </lineage>
</organism>
<reference evidence="8 9" key="1">
    <citation type="submission" date="2020-07" db="EMBL/GenBank/DDBJ databases">
        <title>Sequencing the genomes of 1000 actinobacteria strains.</title>
        <authorList>
            <person name="Klenk H.-P."/>
        </authorList>
    </citation>
    <scope>NUCLEOTIDE SEQUENCE [LARGE SCALE GENOMIC DNA]</scope>
    <source>
        <strain evidence="8 9">DSM 44749</strain>
    </source>
</reference>
<sequence>MSIHLTPQGQYRAKWRDPSGRQRSKNFATKREARDFLATVRTSASNGTYVDPQAGRQRFAEHAEAWLASRTGESTTRARDASVMRTHVLPQWGDWQLGKIDHLSVQSWVSELGRRRSPATVAEALRLTSGVLRSAVRNRLIPYNPCEDVTLPRRRKHDHDDRVITRDQLSGDLLPAVPARYRMLVATTAWTGLRWGEAVGLQSDALDLAGGTLRVIRTVVEVSGNTDYKPYPKTGAGRRTVPLPRWLVPQLRDHVARYGLGERGLVFANAVGKPLRRTLFRSRIWRPSLVRAGLLGSVEHTGSHEFTGRWIDDEGRANTLVRETYAAAVKAVASAAGTGLRFHDLRHSYATWLVDDGVPPNMVQRVMGHESVTTTLQLYTRRTENHDRILDALGGSMLGADGPDDEDPDDGPAAGMAVLR</sequence>
<feature type="domain" description="Tyr recombinase" evidence="6">
    <location>
        <begin position="150"/>
        <end position="392"/>
    </location>
</feature>
<dbReference type="InterPro" id="IPR002104">
    <property type="entry name" value="Integrase_catalytic"/>
</dbReference>
<evidence type="ECO:0000313" key="8">
    <source>
        <dbReference type="EMBL" id="NYG04794.1"/>
    </source>
</evidence>
<dbReference type="Gene3D" id="1.10.443.10">
    <property type="entry name" value="Intergrase catalytic core"/>
    <property type="match status" value="1"/>
</dbReference>
<comment type="similarity">
    <text evidence="1">Belongs to the 'phage' integrase family.</text>
</comment>
<keyword evidence="9" id="KW-1185">Reference proteome</keyword>
<keyword evidence="2 4" id="KW-0238">DNA-binding</keyword>
<dbReference type="GO" id="GO:0003677">
    <property type="term" value="F:DNA binding"/>
    <property type="evidence" value="ECO:0007669"/>
    <property type="project" value="UniProtKB-UniRule"/>
</dbReference>
<evidence type="ECO:0000313" key="9">
    <source>
        <dbReference type="Proteomes" id="UP000549695"/>
    </source>
</evidence>
<dbReference type="Pfam" id="PF00589">
    <property type="entry name" value="Phage_integrase"/>
    <property type="match status" value="1"/>
</dbReference>
<comment type="caution">
    <text evidence="8">The sequence shown here is derived from an EMBL/GenBank/DDBJ whole genome shotgun (WGS) entry which is preliminary data.</text>
</comment>
<dbReference type="CDD" id="cd01189">
    <property type="entry name" value="INT_ICEBs1_C_like"/>
    <property type="match status" value="1"/>
</dbReference>
<proteinExistence type="inferred from homology"/>
<evidence type="ECO:0000259" key="7">
    <source>
        <dbReference type="PROSITE" id="PS51900"/>
    </source>
</evidence>
<dbReference type="EMBL" id="JACCCZ010000001">
    <property type="protein sequence ID" value="NYG04794.1"/>
    <property type="molecule type" value="Genomic_DNA"/>
</dbReference>
<dbReference type="PROSITE" id="PS51898">
    <property type="entry name" value="TYR_RECOMBINASE"/>
    <property type="match status" value="1"/>
</dbReference>
<gene>
    <name evidence="8" type="ORF">HDA37_005079</name>
</gene>
<evidence type="ECO:0000259" key="6">
    <source>
        <dbReference type="PROSITE" id="PS51898"/>
    </source>
</evidence>
<accession>A0A852WDK3</accession>
<dbReference type="Gene3D" id="1.10.150.130">
    <property type="match status" value="1"/>
</dbReference>
<evidence type="ECO:0000256" key="4">
    <source>
        <dbReference type="PROSITE-ProRule" id="PRU01248"/>
    </source>
</evidence>